<dbReference type="AlphaFoldDB" id="A0A7C5EXE6"/>
<comment type="caution">
    <text evidence="1">The sequence shown here is derived from an EMBL/GenBank/DDBJ whole genome shotgun (WGS) entry which is preliminary data.</text>
</comment>
<reference evidence="1" key="1">
    <citation type="journal article" date="2020" name="mSystems">
        <title>Genome- and Community-Level Interaction Insights into Carbon Utilization and Element Cycling Functions of Hydrothermarchaeota in Hydrothermal Sediment.</title>
        <authorList>
            <person name="Zhou Z."/>
            <person name="Liu Y."/>
            <person name="Xu W."/>
            <person name="Pan J."/>
            <person name="Luo Z.H."/>
            <person name="Li M."/>
        </authorList>
    </citation>
    <scope>NUCLEOTIDE SEQUENCE [LARGE SCALE GENOMIC DNA]</scope>
    <source>
        <strain evidence="1">SpSt-853</strain>
    </source>
</reference>
<sequence>MKVIEYEVFPCANVPEGLPRLKLTVLSPIWQGLSLELRYPDGEVRTLVGWSGPEPGQPAELQVFWTRHEPGGPPVCLVIGGDAGIRDLGPAGESLQGRPFLALAESMIPQEVLEVIGPPPPRKMLFLI</sequence>
<organism evidence="1">
    <name type="scientific">Desulfobacca acetoxidans</name>
    <dbReference type="NCBI Taxonomy" id="60893"/>
    <lineage>
        <taxon>Bacteria</taxon>
        <taxon>Pseudomonadati</taxon>
        <taxon>Thermodesulfobacteriota</taxon>
        <taxon>Desulfobaccia</taxon>
        <taxon>Desulfobaccales</taxon>
        <taxon>Desulfobaccaceae</taxon>
        <taxon>Desulfobacca</taxon>
    </lineage>
</organism>
<dbReference type="EMBL" id="DTKJ01000059">
    <property type="protein sequence ID" value="HGZ12365.1"/>
    <property type="molecule type" value="Genomic_DNA"/>
</dbReference>
<accession>A0A7C5EXE6</accession>
<proteinExistence type="predicted"/>
<evidence type="ECO:0000313" key="1">
    <source>
        <dbReference type="EMBL" id="HGZ12365.1"/>
    </source>
</evidence>
<protein>
    <submittedName>
        <fullName evidence="1">Uncharacterized protein</fullName>
    </submittedName>
</protein>
<gene>
    <name evidence="1" type="ORF">ENW48_09110</name>
</gene>
<name>A0A7C5EXE6_9BACT</name>